<dbReference type="Pfam" id="PF01258">
    <property type="entry name" value="zf-dskA_traR"/>
    <property type="match status" value="1"/>
</dbReference>
<protein>
    <submittedName>
        <fullName evidence="6">TraR/DksA C4-type zinc finger protein</fullName>
    </submittedName>
</protein>
<dbReference type="PROSITE" id="PS51128">
    <property type="entry name" value="ZF_DKSA_2"/>
    <property type="match status" value="1"/>
</dbReference>
<gene>
    <name evidence="6" type="ORF">I0K15_04570</name>
</gene>
<dbReference type="PANTHER" id="PTHR33823">
    <property type="entry name" value="RNA POLYMERASE-BINDING TRANSCRIPTION FACTOR DKSA-RELATED"/>
    <property type="match status" value="1"/>
</dbReference>
<evidence type="ECO:0000256" key="2">
    <source>
        <dbReference type="ARBA" id="ARBA00022771"/>
    </source>
</evidence>
<dbReference type="Proteomes" id="UP000594800">
    <property type="component" value="Chromosome"/>
</dbReference>
<evidence type="ECO:0000256" key="4">
    <source>
        <dbReference type="PROSITE-ProRule" id="PRU00510"/>
    </source>
</evidence>
<dbReference type="PANTHER" id="PTHR33823:SF4">
    <property type="entry name" value="GENERAL STRESS PROTEIN 16O"/>
    <property type="match status" value="1"/>
</dbReference>
<dbReference type="KEGG" id="poz:I0K15_04570"/>
<dbReference type="InterPro" id="IPR000962">
    <property type="entry name" value="Znf_DskA_TraR"/>
</dbReference>
<keyword evidence="3" id="KW-0862">Zinc</keyword>
<dbReference type="AlphaFoldDB" id="A0A7S9LW74"/>
<keyword evidence="7" id="KW-1185">Reference proteome</keyword>
<dbReference type="EMBL" id="CP064942">
    <property type="protein sequence ID" value="QPH56110.1"/>
    <property type="molecule type" value="Genomic_DNA"/>
</dbReference>
<dbReference type="SUPFAM" id="SSF57716">
    <property type="entry name" value="Glucocorticoid receptor-like (DNA-binding domain)"/>
    <property type="match status" value="1"/>
</dbReference>
<name>A0A7S9LW74_9RHOB</name>
<evidence type="ECO:0000259" key="5">
    <source>
        <dbReference type="Pfam" id="PF01258"/>
    </source>
</evidence>
<proteinExistence type="predicted"/>
<feature type="domain" description="Zinc finger DksA/TraR C4-type" evidence="5">
    <location>
        <begin position="77"/>
        <end position="108"/>
    </location>
</feature>
<feature type="zinc finger region" description="dksA C4-type" evidence="4">
    <location>
        <begin position="82"/>
        <end position="106"/>
    </location>
</feature>
<dbReference type="PROSITE" id="PS01102">
    <property type="entry name" value="ZF_DKSA_1"/>
    <property type="match status" value="1"/>
</dbReference>
<sequence length="108" mass="11624">MEEREARALLDDLIAQLDAEEGANADARDVVVLDQQSVGRLSRMDALQGQAMAKAQAARRAARRRGIEAAIARLKDGTFGWCEACGDEIPEARLRLNPTATRCVGCAG</sequence>
<evidence type="ECO:0000256" key="1">
    <source>
        <dbReference type="ARBA" id="ARBA00022723"/>
    </source>
</evidence>
<accession>A0A7S9LW74</accession>
<evidence type="ECO:0000313" key="7">
    <source>
        <dbReference type="Proteomes" id="UP000594800"/>
    </source>
</evidence>
<dbReference type="InterPro" id="IPR020458">
    <property type="entry name" value="Znf_DskA_TraR_CS"/>
</dbReference>
<evidence type="ECO:0000313" key="6">
    <source>
        <dbReference type="EMBL" id="QPH56110.1"/>
    </source>
</evidence>
<dbReference type="GO" id="GO:0008270">
    <property type="term" value="F:zinc ion binding"/>
    <property type="evidence" value="ECO:0007669"/>
    <property type="project" value="UniProtKB-KW"/>
</dbReference>
<keyword evidence="2" id="KW-0863">Zinc-finger</keyword>
<evidence type="ECO:0000256" key="3">
    <source>
        <dbReference type="ARBA" id="ARBA00022833"/>
    </source>
</evidence>
<reference evidence="6 7" key="1">
    <citation type="submission" date="2020-11" db="EMBL/GenBank/DDBJ databases">
        <title>Description of Pontivivens ytuae sp. nov. isolated from deep sea sediment of Mariana Trench.</title>
        <authorList>
            <person name="Wang Z."/>
            <person name="Sun Q.-L."/>
            <person name="Xu X.-D."/>
            <person name="Tang Y.-Z."/>
            <person name="Zhang J."/>
        </authorList>
    </citation>
    <scope>NUCLEOTIDE SEQUENCE [LARGE SCALE GENOMIC DNA]</scope>
    <source>
        <strain evidence="6 7">MT2928</strain>
    </source>
</reference>
<organism evidence="6 7">
    <name type="scientific">Pontivivens ytuae</name>
    <dbReference type="NCBI Taxonomy" id="2789856"/>
    <lineage>
        <taxon>Bacteria</taxon>
        <taxon>Pseudomonadati</taxon>
        <taxon>Pseudomonadota</taxon>
        <taxon>Alphaproteobacteria</taxon>
        <taxon>Rhodobacterales</taxon>
        <taxon>Paracoccaceae</taxon>
        <taxon>Pontivivens</taxon>
    </lineage>
</organism>
<keyword evidence="1" id="KW-0479">Metal-binding</keyword>
<dbReference type="Gene3D" id="1.20.120.910">
    <property type="entry name" value="DksA, coiled-coil domain"/>
    <property type="match status" value="1"/>
</dbReference>